<dbReference type="InterPro" id="IPR039471">
    <property type="entry name" value="CXorf65-like"/>
</dbReference>
<gene>
    <name evidence="2" type="primary">C21H22orf15</name>
</gene>
<dbReference type="OrthoDB" id="2109241at2759"/>
<feature type="compositionally biased region" description="Basic residues" evidence="1">
    <location>
        <begin position="120"/>
        <end position="130"/>
    </location>
</feature>
<proteinExistence type="predicted"/>
<evidence type="ECO:0000256" key="1">
    <source>
        <dbReference type="SAM" id="MobiDB-lite"/>
    </source>
</evidence>
<evidence type="ECO:0000313" key="3">
    <source>
        <dbReference type="Proteomes" id="UP000694547"/>
    </source>
</evidence>
<keyword evidence="3" id="KW-1185">Reference proteome</keyword>
<organism evidence="2 3">
    <name type="scientific">Peromyscus maniculatus bairdii</name>
    <name type="common">Prairie deer mouse</name>
    <dbReference type="NCBI Taxonomy" id="230844"/>
    <lineage>
        <taxon>Eukaryota</taxon>
        <taxon>Metazoa</taxon>
        <taxon>Chordata</taxon>
        <taxon>Craniata</taxon>
        <taxon>Vertebrata</taxon>
        <taxon>Euteleostomi</taxon>
        <taxon>Mammalia</taxon>
        <taxon>Eutheria</taxon>
        <taxon>Euarchontoglires</taxon>
        <taxon>Glires</taxon>
        <taxon>Rodentia</taxon>
        <taxon>Myomorpha</taxon>
        <taxon>Muroidea</taxon>
        <taxon>Cricetidae</taxon>
        <taxon>Neotominae</taxon>
        <taxon>Peromyscus</taxon>
    </lineage>
</organism>
<dbReference type="RefSeq" id="XP_042122195.1">
    <property type="nucleotide sequence ID" value="XM_042266261.1"/>
</dbReference>
<dbReference type="Pfam" id="PF15874">
    <property type="entry name" value="Il2rg"/>
    <property type="match status" value="1"/>
</dbReference>
<dbReference type="PANTHER" id="PTHR33887">
    <property type="entry name" value="PB1 DOMAIN-CONTAINING PROTEIN"/>
    <property type="match status" value="1"/>
</dbReference>
<dbReference type="PANTHER" id="PTHR33887:SF1">
    <property type="entry name" value="GENE 867-RELATED"/>
    <property type="match status" value="1"/>
</dbReference>
<dbReference type="Proteomes" id="UP000694547">
    <property type="component" value="Chromosome 21"/>
</dbReference>
<feature type="region of interest" description="Disordered" evidence="1">
    <location>
        <begin position="116"/>
        <end position="150"/>
    </location>
</feature>
<dbReference type="CTD" id="103346701"/>
<dbReference type="RefSeq" id="XP_015845700.2">
    <property type="nucleotide sequence ID" value="XM_015990214.2"/>
</dbReference>
<name>A0A8C8W6F8_PERMB</name>
<reference evidence="2" key="2">
    <citation type="submission" date="2025-08" db="UniProtKB">
        <authorList>
            <consortium name="Ensembl"/>
        </authorList>
    </citation>
    <scope>IDENTIFICATION</scope>
</reference>
<evidence type="ECO:0000313" key="2">
    <source>
        <dbReference type="Ensembl" id="ENSPEMP00000036335.1"/>
    </source>
</evidence>
<dbReference type="AlphaFoldDB" id="A0A8C8W6F8"/>
<protein>
    <submittedName>
        <fullName evidence="2">Predicted gene 867</fullName>
    </submittedName>
</protein>
<dbReference type="RefSeq" id="XP_042122197.1">
    <property type="nucleotide sequence ID" value="XM_042266263.1"/>
</dbReference>
<sequence length="150" mass="16662">MFITVMFGAGCQVLVNTWCSLVTFIMHLKQKVQVPPEVTTALLAEDGHLVRLEEGIAQAPSMACSLLQEQGTYVLVQITGGRDGTPAHYESLLDNLDDHRPELAEELCWLSGFPATSNSQRRRPGIRRGHREQGPPSRSRKVVSLPSRNR</sequence>
<reference evidence="2" key="3">
    <citation type="submission" date="2025-09" db="UniProtKB">
        <authorList>
            <consortium name="Ensembl"/>
        </authorList>
    </citation>
    <scope>IDENTIFICATION</scope>
</reference>
<reference evidence="2 3" key="1">
    <citation type="submission" date="2018-10" db="EMBL/GenBank/DDBJ databases">
        <title>Improved assembly of the deer mouse Peromyscus maniculatus genome.</title>
        <authorList>
            <person name="Lassance J.-M."/>
            <person name="Hoekstra H.E."/>
        </authorList>
    </citation>
    <scope>NUCLEOTIDE SEQUENCE [LARGE SCALE GENOMIC DNA]</scope>
</reference>
<accession>A0A8C8W6F8</accession>
<dbReference type="Ensembl" id="ENSPEMT00000034539.1">
    <property type="protein sequence ID" value="ENSPEMP00000036335.1"/>
    <property type="gene ID" value="ENSPEMG00000025778.1"/>
</dbReference>
<dbReference type="GeneTree" id="ENSGT00390000015147"/>